<accession>A0A367YEK8</accession>
<dbReference type="OrthoDB" id="4084092at2759"/>
<feature type="compositionally biased region" description="Basic and acidic residues" evidence="1">
    <location>
        <begin position="422"/>
        <end position="453"/>
    </location>
</feature>
<dbReference type="STRING" id="5486.A0A367YEK8"/>
<feature type="region of interest" description="Disordered" evidence="1">
    <location>
        <begin position="91"/>
        <end position="129"/>
    </location>
</feature>
<dbReference type="EMBL" id="QLNQ01000023">
    <property type="protein sequence ID" value="RCK64227.1"/>
    <property type="molecule type" value="Genomic_DNA"/>
</dbReference>
<feature type="region of interest" description="Disordered" evidence="1">
    <location>
        <begin position="1"/>
        <end position="62"/>
    </location>
</feature>
<feature type="compositionally biased region" description="Basic and acidic residues" evidence="1">
    <location>
        <begin position="474"/>
        <end position="488"/>
    </location>
</feature>
<proteinExistence type="predicted"/>
<feature type="transmembrane region" description="Helical" evidence="2">
    <location>
        <begin position="745"/>
        <end position="766"/>
    </location>
</feature>
<feature type="region of interest" description="Disordered" evidence="1">
    <location>
        <begin position="162"/>
        <end position="191"/>
    </location>
</feature>
<feature type="compositionally biased region" description="Basic and acidic residues" evidence="1">
    <location>
        <begin position="365"/>
        <end position="403"/>
    </location>
</feature>
<feature type="compositionally biased region" description="Low complexity" evidence="1">
    <location>
        <begin position="23"/>
        <end position="45"/>
    </location>
</feature>
<feature type="compositionally biased region" description="Polar residues" evidence="1">
    <location>
        <begin position="1"/>
        <end position="16"/>
    </location>
</feature>
<evidence type="ECO:0000313" key="4">
    <source>
        <dbReference type="Proteomes" id="UP000253472"/>
    </source>
</evidence>
<name>A0A367YEK8_9ASCO</name>
<feature type="region of interest" description="Disordered" evidence="1">
    <location>
        <begin position="474"/>
        <end position="510"/>
    </location>
</feature>
<keyword evidence="2" id="KW-0472">Membrane</keyword>
<feature type="compositionally biased region" description="Polar residues" evidence="1">
    <location>
        <begin position="46"/>
        <end position="55"/>
    </location>
</feature>
<keyword evidence="4" id="KW-1185">Reference proteome</keyword>
<gene>
    <name evidence="3" type="ORF">Cantr_10780</name>
</gene>
<keyword evidence="2" id="KW-0812">Transmembrane</keyword>
<feature type="compositionally biased region" description="Acidic residues" evidence="1">
    <location>
        <begin position="292"/>
        <end position="301"/>
    </location>
</feature>
<feature type="region of interest" description="Disordered" evidence="1">
    <location>
        <begin position="364"/>
        <end position="457"/>
    </location>
</feature>
<dbReference type="Proteomes" id="UP000253472">
    <property type="component" value="Unassembled WGS sequence"/>
</dbReference>
<evidence type="ECO:0000256" key="2">
    <source>
        <dbReference type="SAM" id="Phobius"/>
    </source>
</evidence>
<comment type="caution">
    <text evidence="3">The sequence shown here is derived from an EMBL/GenBank/DDBJ whole genome shotgun (WGS) entry which is preliminary data.</text>
</comment>
<evidence type="ECO:0000256" key="1">
    <source>
        <dbReference type="SAM" id="MobiDB-lite"/>
    </source>
</evidence>
<protein>
    <submittedName>
        <fullName evidence="3">Uncharacterized protein</fullName>
    </submittedName>
</protein>
<dbReference type="AlphaFoldDB" id="A0A367YEK8"/>
<organism evidence="3 4">
    <name type="scientific">Candida viswanathii</name>
    <dbReference type="NCBI Taxonomy" id="5486"/>
    <lineage>
        <taxon>Eukaryota</taxon>
        <taxon>Fungi</taxon>
        <taxon>Dikarya</taxon>
        <taxon>Ascomycota</taxon>
        <taxon>Saccharomycotina</taxon>
        <taxon>Pichiomycetes</taxon>
        <taxon>Debaryomycetaceae</taxon>
        <taxon>Candida/Lodderomyces clade</taxon>
        <taxon>Candida</taxon>
    </lineage>
</organism>
<feature type="transmembrane region" description="Helical" evidence="2">
    <location>
        <begin position="772"/>
        <end position="793"/>
    </location>
</feature>
<evidence type="ECO:0000313" key="3">
    <source>
        <dbReference type="EMBL" id="RCK64227.1"/>
    </source>
</evidence>
<keyword evidence="2" id="KW-1133">Transmembrane helix</keyword>
<feature type="compositionally biased region" description="Low complexity" evidence="1">
    <location>
        <begin position="404"/>
        <end position="413"/>
    </location>
</feature>
<feature type="region of interest" description="Disordered" evidence="1">
    <location>
        <begin position="270"/>
        <end position="301"/>
    </location>
</feature>
<reference evidence="3 4" key="1">
    <citation type="submission" date="2018-06" db="EMBL/GenBank/DDBJ databases">
        <title>Whole genome sequencing of Candida tropicalis (genome annotated by CSBL at Korea University).</title>
        <authorList>
            <person name="Ahn J."/>
        </authorList>
    </citation>
    <scope>NUCLEOTIDE SEQUENCE [LARGE SCALE GENOMIC DNA]</scope>
    <source>
        <strain evidence="3 4">ATCC 20962</strain>
    </source>
</reference>
<sequence length="797" mass="90211">MNVTSNGYYSQQYLNEQQRKQASSRSPYNQSQYNQSYYNPGQSYYTYSNPNSHSGSPKEFVVEVDEKDPISYMPPMEFTPLQRDLFISNVRPRATNKPKSESNIYPPAGSHRSTSSLPADNPKEQPEPVEYDDMESANQLEETMTPAQLNYLHQAQAQNQYTPYAPEPRGPYVPQEYYPMREAPRRRRKNKNDDYYIRQKKRYDNAQIVKPKMYSHKTFHDVFEDKDEKLDRYNPMDMVFEGKDNQPKPTFLDKVQNKLYKEKYEDYNYYDHRPKKLPPPPPDKDVFVNNDDGSDDDYDPNDTEMVEVNEAVTVGEGKNKETKMVKKKVPLKKIMKQKLDIAKKELGRDFADYSKRQQLINQQLKIEKEELRKKKEAQKLAEKERIKAEKKEQKRREKKKAREAAAAAAAAAAAEEEEEGGEGAKEGEDAKSEAGDDLKSEKEDKDGENKDENAAANEGWWPYLASWWVYPEEEKKEGEGEGKDGEGKDSEDEDSKSVKSGAKSEISDVSSVRTVRYQPTPFEKNFKKIKVFSNNSRKFIKHWDEPATKMFHRELLVTPPSLDGAPTTRAPLIAPSAMPAGSTKAVLIAPSSKKAPLVAAYSAKPSTRVSHVTDHDNGVPSEIVLECDDSEVGSQITEEMYYNAATKQLEATPPTSASSMASGIKFAVSASDARSVVSAATLRRSVATSRSAASSRSATSSTKAPFLFNFDASAPVHVASSWINLIKRFQLMKMVYAPIDIIGEYIPGMQGVVVFIELLVFVWLLYELSRLVDAICMMIKAFCAPIIAVGRFMNRIV</sequence>